<sequence length="75" mass="8542">MHSRKDTKFLPWSPGEPNACWSPDEPNACWSPGEPNACWSPGEHNAGDDQNCACMDRDLNFKYVDGYWLQPRSNL</sequence>
<dbReference type="EMBL" id="JASAOG010000032">
    <property type="protein sequence ID" value="KAK0061100.1"/>
    <property type="molecule type" value="Genomic_DNA"/>
</dbReference>
<evidence type="ECO:0000313" key="1">
    <source>
        <dbReference type="EMBL" id="KAK0061100.1"/>
    </source>
</evidence>
<name>A0AAD8FE60_BIOPF</name>
<reference evidence="1" key="2">
    <citation type="submission" date="2023-04" db="EMBL/GenBank/DDBJ databases">
        <authorList>
            <person name="Bu L."/>
            <person name="Lu L."/>
            <person name="Laidemitt M.R."/>
            <person name="Zhang S.M."/>
            <person name="Mutuku M."/>
            <person name="Mkoji G."/>
            <person name="Steinauer M."/>
            <person name="Loker E.S."/>
        </authorList>
    </citation>
    <scope>NUCLEOTIDE SEQUENCE</scope>
    <source>
        <strain evidence="1">KasaAsao</strain>
        <tissue evidence="1">Whole Snail</tissue>
    </source>
</reference>
<dbReference type="AlphaFoldDB" id="A0AAD8FE60"/>
<gene>
    <name evidence="1" type="ORF">Bpfe_009628</name>
</gene>
<organism evidence="1 2">
    <name type="scientific">Biomphalaria pfeifferi</name>
    <name type="common">Bloodfluke planorb</name>
    <name type="synonym">Freshwater snail</name>
    <dbReference type="NCBI Taxonomy" id="112525"/>
    <lineage>
        <taxon>Eukaryota</taxon>
        <taxon>Metazoa</taxon>
        <taxon>Spiralia</taxon>
        <taxon>Lophotrochozoa</taxon>
        <taxon>Mollusca</taxon>
        <taxon>Gastropoda</taxon>
        <taxon>Heterobranchia</taxon>
        <taxon>Euthyneura</taxon>
        <taxon>Panpulmonata</taxon>
        <taxon>Hygrophila</taxon>
        <taxon>Lymnaeoidea</taxon>
        <taxon>Planorbidae</taxon>
        <taxon>Biomphalaria</taxon>
    </lineage>
</organism>
<evidence type="ECO:0000313" key="2">
    <source>
        <dbReference type="Proteomes" id="UP001233172"/>
    </source>
</evidence>
<reference evidence="1" key="1">
    <citation type="journal article" date="2023" name="PLoS Negl. Trop. Dis.">
        <title>A genome sequence for Biomphalaria pfeifferi, the major vector snail for the human-infecting parasite Schistosoma mansoni.</title>
        <authorList>
            <person name="Bu L."/>
            <person name="Lu L."/>
            <person name="Laidemitt M.R."/>
            <person name="Zhang S.M."/>
            <person name="Mutuku M."/>
            <person name="Mkoji G."/>
            <person name="Steinauer M."/>
            <person name="Loker E.S."/>
        </authorList>
    </citation>
    <scope>NUCLEOTIDE SEQUENCE</scope>
    <source>
        <strain evidence="1">KasaAsao</strain>
    </source>
</reference>
<accession>A0AAD8FE60</accession>
<protein>
    <submittedName>
        <fullName evidence="1">Uncharacterized protein</fullName>
    </submittedName>
</protein>
<dbReference type="Proteomes" id="UP001233172">
    <property type="component" value="Unassembled WGS sequence"/>
</dbReference>
<proteinExistence type="predicted"/>
<comment type="caution">
    <text evidence="1">The sequence shown here is derived from an EMBL/GenBank/DDBJ whole genome shotgun (WGS) entry which is preliminary data.</text>
</comment>
<keyword evidence="2" id="KW-1185">Reference proteome</keyword>